<dbReference type="Gene3D" id="3.40.50.300">
    <property type="entry name" value="P-loop containing nucleotide triphosphate hydrolases"/>
    <property type="match status" value="1"/>
</dbReference>
<protein>
    <submittedName>
        <fullName evidence="1">Uncharacterized protein</fullName>
    </submittedName>
</protein>
<evidence type="ECO:0000313" key="2">
    <source>
        <dbReference type="Proteomes" id="UP000658278"/>
    </source>
</evidence>
<organism evidence="1 2">
    <name type="scientific">Haloferula rosea</name>
    <dbReference type="NCBI Taxonomy" id="490093"/>
    <lineage>
        <taxon>Bacteria</taxon>
        <taxon>Pseudomonadati</taxon>
        <taxon>Verrucomicrobiota</taxon>
        <taxon>Verrucomicrobiia</taxon>
        <taxon>Verrucomicrobiales</taxon>
        <taxon>Verrucomicrobiaceae</taxon>
        <taxon>Haloferula</taxon>
    </lineage>
</organism>
<proteinExistence type="predicted"/>
<keyword evidence="2" id="KW-1185">Reference proteome</keyword>
<evidence type="ECO:0000313" key="1">
    <source>
        <dbReference type="EMBL" id="MBK1827591.1"/>
    </source>
</evidence>
<dbReference type="Proteomes" id="UP000658278">
    <property type="component" value="Unassembled WGS sequence"/>
</dbReference>
<dbReference type="RefSeq" id="WP_200279239.1">
    <property type="nucleotide sequence ID" value="NZ_JAENII010000008.1"/>
</dbReference>
<dbReference type="AlphaFoldDB" id="A0A934REE2"/>
<accession>A0A934REE2</accession>
<name>A0A934REE2_9BACT</name>
<comment type="caution">
    <text evidence="1">The sequence shown here is derived from an EMBL/GenBank/DDBJ whole genome shotgun (WGS) entry which is preliminary data.</text>
</comment>
<dbReference type="InterPro" id="IPR027417">
    <property type="entry name" value="P-loop_NTPase"/>
</dbReference>
<reference evidence="1" key="1">
    <citation type="submission" date="2021-01" db="EMBL/GenBank/DDBJ databases">
        <title>Modified the classification status of verrucomicrobia.</title>
        <authorList>
            <person name="Feng X."/>
        </authorList>
    </citation>
    <scope>NUCLEOTIDE SEQUENCE</scope>
    <source>
        <strain evidence="1">KCTC 22201</strain>
    </source>
</reference>
<dbReference type="EMBL" id="JAENII010000008">
    <property type="protein sequence ID" value="MBK1827591.1"/>
    <property type="molecule type" value="Genomic_DNA"/>
</dbReference>
<gene>
    <name evidence="1" type="ORF">JIN81_11215</name>
</gene>
<sequence length="186" mass="20572">MSSSTDARPFRVTVAGALGHGRQEVLEAVCRRFNAEPLAHYVGELRVWSAEIAAPNEAGDRRTLLMRCLDDACPYVAGQDLLVRQSDAVIFVFDVRHEHLEEGWRSLQRVAESAQRGGYDLRSKPLVLQYHRCDGHPGFQPSRMDGWLGLPPGEEVARVVTSASRPHGEGAVFNALWRQAGAGRLT</sequence>